<evidence type="ECO:0000259" key="8">
    <source>
        <dbReference type="Pfam" id="PF04389"/>
    </source>
</evidence>
<dbReference type="NCBIfam" id="TIGR04183">
    <property type="entry name" value="Por_Secre_tail"/>
    <property type="match status" value="1"/>
</dbReference>
<keyword evidence="11" id="KW-1185">Reference proteome</keyword>
<dbReference type="OrthoDB" id="9789219at2"/>
<dbReference type="InterPro" id="IPR007484">
    <property type="entry name" value="Peptidase_M28"/>
</dbReference>
<dbReference type="InterPro" id="IPR045175">
    <property type="entry name" value="M28_fam"/>
</dbReference>
<evidence type="ECO:0000256" key="5">
    <source>
        <dbReference type="ARBA" id="ARBA00022801"/>
    </source>
</evidence>
<feature type="chain" id="PRO_5011455101" evidence="7">
    <location>
        <begin position="22"/>
        <end position="483"/>
    </location>
</feature>
<protein>
    <submittedName>
        <fullName evidence="10">Leucyl aminopeptidase</fullName>
    </submittedName>
</protein>
<dbReference type="GO" id="GO:0008235">
    <property type="term" value="F:metalloexopeptidase activity"/>
    <property type="evidence" value="ECO:0007669"/>
    <property type="project" value="InterPro"/>
</dbReference>
<evidence type="ECO:0000256" key="3">
    <source>
        <dbReference type="ARBA" id="ARBA00022723"/>
    </source>
</evidence>
<evidence type="ECO:0000313" key="10">
    <source>
        <dbReference type="EMBL" id="SDE32813.1"/>
    </source>
</evidence>
<dbReference type="Pfam" id="PF04389">
    <property type="entry name" value="Peptidase_M28"/>
    <property type="match status" value="1"/>
</dbReference>
<reference evidence="10 11" key="1">
    <citation type="submission" date="2016-10" db="EMBL/GenBank/DDBJ databases">
        <authorList>
            <person name="de Groot N.N."/>
        </authorList>
    </citation>
    <scope>NUCLEOTIDE SEQUENCE [LARGE SCALE GENOMIC DNA]</scope>
    <source>
        <strain evidence="10 11">DSM 16195</strain>
    </source>
</reference>
<keyword evidence="3" id="KW-0479">Metal-binding</keyword>
<accession>A0A1G7C0M4</accession>
<feature type="domain" description="Peptidase M28" evidence="8">
    <location>
        <begin position="185"/>
        <end position="379"/>
    </location>
</feature>
<organism evidence="10 11">
    <name type="scientific">Ulvibacter litoralis</name>
    <dbReference type="NCBI Taxonomy" id="227084"/>
    <lineage>
        <taxon>Bacteria</taxon>
        <taxon>Pseudomonadati</taxon>
        <taxon>Bacteroidota</taxon>
        <taxon>Flavobacteriia</taxon>
        <taxon>Flavobacteriales</taxon>
        <taxon>Flavobacteriaceae</taxon>
        <taxon>Ulvibacter</taxon>
    </lineage>
</organism>
<evidence type="ECO:0000256" key="1">
    <source>
        <dbReference type="ARBA" id="ARBA00022438"/>
    </source>
</evidence>
<dbReference type="EMBL" id="FNBA01000001">
    <property type="protein sequence ID" value="SDE32813.1"/>
    <property type="molecule type" value="Genomic_DNA"/>
</dbReference>
<dbReference type="PANTHER" id="PTHR12147:SF56">
    <property type="entry name" value="AMINOPEPTIDASE YDR415C-RELATED"/>
    <property type="match status" value="1"/>
</dbReference>
<dbReference type="Proteomes" id="UP000199321">
    <property type="component" value="Unassembled WGS sequence"/>
</dbReference>
<dbReference type="STRING" id="227084.SAMN05421855_101115"/>
<keyword evidence="5" id="KW-0378">Hydrolase</keyword>
<evidence type="ECO:0000256" key="7">
    <source>
        <dbReference type="SAM" id="SignalP"/>
    </source>
</evidence>
<dbReference type="Gene3D" id="3.40.630.10">
    <property type="entry name" value="Zn peptidases"/>
    <property type="match status" value="1"/>
</dbReference>
<keyword evidence="2" id="KW-0645">Protease</keyword>
<feature type="signal peptide" evidence="7">
    <location>
        <begin position="1"/>
        <end position="21"/>
    </location>
</feature>
<evidence type="ECO:0000313" key="11">
    <source>
        <dbReference type="Proteomes" id="UP000199321"/>
    </source>
</evidence>
<gene>
    <name evidence="10" type="ORF">SAMN05421855_101115</name>
</gene>
<evidence type="ECO:0000256" key="2">
    <source>
        <dbReference type="ARBA" id="ARBA00022670"/>
    </source>
</evidence>
<dbReference type="GO" id="GO:0004177">
    <property type="term" value="F:aminopeptidase activity"/>
    <property type="evidence" value="ECO:0007669"/>
    <property type="project" value="UniProtKB-KW"/>
</dbReference>
<dbReference type="GO" id="GO:0006508">
    <property type="term" value="P:proteolysis"/>
    <property type="evidence" value="ECO:0007669"/>
    <property type="project" value="UniProtKB-KW"/>
</dbReference>
<evidence type="ECO:0000256" key="6">
    <source>
        <dbReference type="ARBA" id="ARBA00022833"/>
    </source>
</evidence>
<evidence type="ECO:0000256" key="4">
    <source>
        <dbReference type="ARBA" id="ARBA00022729"/>
    </source>
</evidence>
<dbReference type="SUPFAM" id="SSF53187">
    <property type="entry name" value="Zn-dependent exopeptidases"/>
    <property type="match status" value="1"/>
</dbReference>
<sequence>MKKNKLFTLILAFGFALTVYAQETENFYATMALQDALELKNDLPDEVEILEKYRNEAAVYMSPEAGHYVHDKVLVHGPGYIFKANKEAAIAAIKRGNIESRGALMAYTITEDAFVNQALDVINTQNIEDHILELEAYGTRYHNRASATQAAVDLKAKWEAMAASYGRTDVSVRLFNHVNTQMPSVIMTIEGAEIPDEYVIVGGHLDSTSNQGNNDAPGGDDDASGIATITEATRALFEIGFTPKRTIEVMAYAAEEIGLVGSEEIAQEYSSNNVNVTSVVQFDMTNYNGSANDISFITDYTNSELNGYLMQLLDHYNAAGSHQVTYATSLCNYGCSDHASWNNEGYKASFPFEANFGDHNPNIHTASDTFAVSGTATHATKFTKLCVEYLIEASKSYLLSVDDTQASTVFVAVNTTTLTYDVTAATKSFEHIALVDMQGKQVFEATLTETKGTLSLQELPSGVYVATLRTDGKDSVSKKIIVE</sequence>
<dbReference type="AlphaFoldDB" id="A0A1G7C0M4"/>
<proteinExistence type="predicted"/>
<keyword evidence="4 7" id="KW-0732">Signal</keyword>
<keyword evidence="1 10" id="KW-0031">Aminopeptidase</keyword>
<keyword evidence="6" id="KW-0862">Zinc</keyword>
<dbReference type="Pfam" id="PF18962">
    <property type="entry name" value="Por_Secre_tail"/>
    <property type="match status" value="1"/>
</dbReference>
<feature type="domain" description="Secretion system C-terminal sorting" evidence="9">
    <location>
        <begin position="427"/>
        <end position="482"/>
    </location>
</feature>
<dbReference type="GO" id="GO:0046872">
    <property type="term" value="F:metal ion binding"/>
    <property type="evidence" value="ECO:0007669"/>
    <property type="project" value="UniProtKB-KW"/>
</dbReference>
<dbReference type="PANTHER" id="PTHR12147">
    <property type="entry name" value="METALLOPEPTIDASE M28 FAMILY MEMBER"/>
    <property type="match status" value="1"/>
</dbReference>
<dbReference type="RefSeq" id="WP_093139368.1">
    <property type="nucleotide sequence ID" value="NZ_BMWO01000001.1"/>
</dbReference>
<dbReference type="InterPro" id="IPR026444">
    <property type="entry name" value="Secre_tail"/>
</dbReference>
<name>A0A1G7C0M4_9FLAO</name>
<evidence type="ECO:0000259" key="9">
    <source>
        <dbReference type="Pfam" id="PF18962"/>
    </source>
</evidence>